<dbReference type="Pfam" id="PF01202">
    <property type="entry name" value="SKI"/>
    <property type="match status" value="1"/>
</dbReference>
<keyword evidence="4 7" id="KW-0418">Kinase</keyword>
<dbReference type="Gene3D" id="3.40.50.300">
    <property type="entry name" value="P-loop containing nucleotide triphosphate hydrolases"/>
    <property type="match status" value="1"/>
</dbReference>
<keyword evidence="9" id="KW-1185">Reference proteome</keyword>
<dbReference type="InterPro" id="IPR000623">
    <property type="entry name" value="Shikimate_kinase/TSH1"/>
</dbReference>
<name>A0ABY4BMK2_9FLAO</name>
<dbReference type="PRINTS" id="PR01100">
    <property type="entry name" value="SHIKIMTKNASE"/>
</dbReference>
<keyword evidence="5 7" id="KW-0067">ATP-binding</keyword>
<comment type="subcellular location">
    <subcellularLocation>
        <location evidence="7">Cytoplasm</location>
    </subcellularLocation>
</comment>
<keyword evidence="6 7" id="KW-0057">Aromatic amino acid biosynthesis</keyword>
<comment type="caution">
    <text evidence="7">Lacks conserved residue(s) required for the propagation of feature annotation.</text>
</comment>
<dbReference type="InterPro" id="IPR031322">
    <property type="entry name" value="Shikimate/glucono_kinase"/>
</dbReference>
<evidence type="ECO:0000256" key="4">
    <source>
        <dbReference type="ARBA" id="ARBA00022777"/>
    </source>
</evidence>
<comment type="cofactor">
    <cofactor evidence="7">
        <name>Mg(2+)</name>
        <dbReference type="ChEBI" id="CHEBI:18420"/>
    </cofactor>
    <text evidence="7">Binds 1 Mg(2+) ion per subunit.</text>
</comment>
<keyword evidence="2 7" id="KW-0808">Transferase</keyword>
<dbReference type="Proteomes" id="UP000831460">
    <property type="component" value="Chromosome"/>
</dbReference>
<dbReference type="HAMAP" id="MF_00109">
    <property type="entry name" value="Shikimate_kinase"/>
    <property type="match status" value="1"/>
</dbReference>
<dbReference type="EMBL" id="CP094532">
    <property type="protein sequence ID" value="UOE40335.1"/>
    <property type="molecule type" value="Genomic_DNA"/>
</dbReference>
<feature type="binding site" evidence="7">
    <location>
        <position position="14"/>
    </location>
    <ligand>
        <name>Mg(2+)</name>
        <dbReference type="ChEBI" id="CHEBI:18420"/>
    </ligand>
</feature>
<feature type="binding site" evidence="7">
    <location>
        <position position="118"/>
    </location>
    <ligand>
        <name>ATP</name>
        <dbReference type="ChEBI" id="CHEBI:30616"/>
    </ligand>
</feature>
<reference evidence="8 9" key="1">
    <citation type="submission" date="2022-03" db="EMBL/GenBank/DDBJ databases">
        <title>Chryseobacterium sp. isolated from particulate matters in swine house.</title>
        <authorList>
            <person name="Won M."/>
            <person name="Kim S.-J."/>
            <person name="Kwon S.-W."/>
        </authorList>
    </citation>
    <scope>NUCLEOTIDE SEQUENCE [LARGE SCALE GENOMIC DNA]</scope>
    <source>
        <strain evidence="8 9">SC2-2</strain>
    </source>
</reference>
<comment type="similarity">
    <text evidence="7">Belongs to the shikimate kinase family.</text>
</comment>
<evidence type="ECO:0000256" key="1">
    <source>
        <dbReference type="ARBA" id="ARBA00022605"/>
    </source>
</evidence>
<organism evidence="8 9">
    <name type="scientific">Chryseobacterium suipulveris</name>
    <dbReference type="NCBI Taxonomy" id="2929800"/>
    <lineage>
        <taxon>Bacteria</taxon>
        <taxon>Pseudomonadati</taxon>
        <taxon>Bacteroidota</taxon>
        <taxon>Flavobacteriia</taxon>
        <taxon>Flavobacteriales</taxon>
        <taxon>Weeksellaceae</taxon>
        <taxon>Chryseobacterium group</taxon>
        <taxon>Chryseobacterium</taxon>
    </lineage>
</organism>
<feature type="binding site" evidence="7">
    <location>
        <position position="32"/>
    </location>
    <ligand>
        <name>substrate</name>
    </ligand>
</feature>
<keyword evidence="7" id="KW-0479">Metal-binding</keyword>
<dbReference type="RefSeq" id="WP_243548358.1">
    <property type="nucleotide sequence ID" value="NZ_CP094532.1"/>
</dbReference>
<keyword evidence="7" id="KW-0460">Magnesium</keyword>
<comment type="pathway">
    <text evidence="7">Metabolic intermediate biosynthesis; chorismate biosynthesis; chorismate from D-erythrose 4-phosphate and phosphoenolpyruvate: step 5/7.</text>
</comment>
<evidence type="ECO:0000256" key="7">
    <source>
        <dbReference type="HAMAP-Rule" id="MF_00109"/>
    </source>
</evidence>
<comment type="subunit">
    <text evidence="7">Monomer.</text>
</comment>
<feature type="binding site" evidence="7">
    <location>
        <position position="140"/>
    </location>
    <ligand>
        <name>substrate</name>
    </ligand>
</feature>
<dbReference type="PANTHER" id="PTHR21087">
    <property type="entry name" value="SHIKIMATE KINASE"/>
    <property type="match status" value="1"/>
</dbReference>
<dbReference type="SUPFAM" id="SSF52540">
    <property type="entry name" value="P-loop containing nucleoside triphosphate hydrolases"/>
    <property type="match status" value="1"/>
</dbReference>
<evidence type="ECO:0000256" key="2">
    <source>
        <dbReference type="ARBA" id="ARBA00022679"/>
    </source>
</evidence>
<feature type="binding site" evidence="7">
    <location>
        <position position="56"/>
    </location>
    <ligand>
        <name>substrate</name>
    </ligand>
</feature>
<feature type="binding site" evidence="7">
    <location>
        <begin position="10"/>
        <end position="15"/>
    </location>
    <ligand>
        <name>ATP</name>
        <dbReference type="ChEBI" id="CHEBI:30616"/>
    </ligand>
</feature>
<dbReference type="PANTHER" id="PTHR21087:SF16">
    <property type="entry name" value="SHIKIMATE KINASE 1, CHLOROPLASTIC"/>
    <property type="match status" value="1"/>
</dbReference>
<dbReference type="EC" id="2.7.1.71" evidence="7"/>
<keyword evidence="3 7" id="KW-0547">Nucleotide-binding</keyword>
<evidence type="ECO:0000256" key="3">
    <source>
        <dbReference type="ARBA" id="ARBA00022741"/>
    </source>
</evidence>
<comment type="function">
    <text evidence="7">Catalyzes the specific phosphorylation of the 3-hydroxyl group of shikimic acid using ATP as a cosubstrate.</text>
</comment>
<accession>A0ABY4BMK2</accession>
<evidence type="ECO:0000313" key="9">
    <source>
        <dbReference type="Proteomes" id="UP000831460"/>
    </source>
</evidence>
<comment type="catalytic activity">
    <reaction evidence="7">
        <text>shikimate + ATP = 3-phosphoshikimate + ADP + H(+)</text>
        <dbReference type="Rhea" id="RHEA:13121"/>
        <dbReference type="ChEBI" id="CHEBI:15378"/>
        <dbReference type="ChEBI" id="CHEBI:30616"/>
        <dbReference type="ChEBI" id="CHEBI:36208"/>
        <dbReference type="ChEBI" id="CHEBI:145989"/>
        <dbReference type="ChEBI" id="CHEBI:456216"/>
        <dbReference type="EC" id="2.7.1.71"/>
    </reaction>
</comment>
<evidence type="ECO:0000256" key="6">
    <source>
        <dbReference type="ARBA" id="ARBA00023141"/>
    </source>
</evidence>
<keyword evidence="7" id="KW-0963">Cytoplasm</keyword>
<keyword evidence="1 7" id="KW-0028">Amino-acid biosynthesis</keyword>
<evidence type="ECO:0000313" key="8">
    <source>
        <dbReference type="EMBL" id="UOE40335.1"/>
    </source>
</evidence>
<feature type="binding site" evidence="7">
    <location>
        <position position="79"/>
    </location>
    <ligand>
        <name>substrate</name>
    </ligand>
</feature>
<protein>
    <recommendedName>
        <fullName evidence="7">Shikimate kinase</fullName>
        <shortName evidence="7">SK</shortName>
        <ecNumber evidence="7">2.7.1.71</ecNumber>
    </recommendedName>
</protein>
<dbReference type="CDD" id="cd00464">
    <property type="entry name" value="SK"/>
    <property type="match status" value="1"/>
</dbReference>
<gene>
    <name evidence="7" type="primary">aroK</name>
    <name evidence="8" type="ORF">MTP09_10500</name>
</gene>
<dbReference type="InterPro" id="IPR027417">
    <property type="entry name" value="P-loop_NTPase"/>
</dbReference>
<proteinExistence type="inferred from homology"/>
<evidence type="ECO:0000256" key="5">
    <source>
        <dbReference type="ARBA" id="ARBA00022840"/>
    </source>
</evidence>
<sequence>MKISVIGYMGSGKSHISKILSKKLNCKLIDLDREIMSQNKMKISEIFNTKGEIYFRKQERAVLGDILHAPENLVISLGGGTPAYYDNMELINQNSESIFLRTSIKSLTERLLKHKEKRPLIAKIPDADLPEFIGKHLFERNVYYNQSKYIVDTDGKTPEEIVNEIVALIHFQNLNPNR</sequence>